<organism evidence="1 2">
    <name type="scientific">Candidatus Roizmanbacteria bacterium GW2011_GWA2_37_7</name>
    <dbReference type="NCBI Taxonomy" id="1618481"/>
    <lineage>
        <taxon>Bacteria</taxon>
        <taxon>Candidatus Roizmaniibacteriota</taxon>
    </lineage>
</organism>
<comment type="caution">
    <text evidence="1">The sequence shown here is derived from an EMBL/GenBank/DDBJ whole genome shotgun (WGS) entry which is preliminary data.</text>
</comment>
<reference evidence="1 2" key="1">
    <citation type="journal article" date="2015" name="Nature">
        <title>rRNA introns, odd ribosomes, and small enigmatic genomes across a large radiation of phyla.</title>
        <authorList>
            <person name="Brown C.T."/>
            <person name="Hug L.A."/>
            <person name="Thomas B.C."/>
            <person name="Sharon I."/>
            <person name="Castelle C.J."/>
            <person name="Singh A."/>
            <person name="Wilkins M.J."/>
            <person name="Williams K.H."/>
            <person name="Banfield J.F."/>
        </authorList>
    </citation>
    <scope>NUCLEOTIDE SEQUENCE [LARGE SCALE GENOMIC DNA]</scope>
</reference>
<dbReference type="STRING" id="1618481.US54_C0064G0014"/>
<sequence>MKQQVRISMTDEVQGALNYLKQKKYPILSYPEIIRVVLSKEVSKEIASTKNKTLKKLDREATYDELMALAQDAFYVNDKDEVKYQISDAKKPFTY</sequence>
<protein>
    <submittedName>
        <fullName evidence="1">Uncharacterized protein</fullName>
    </submittedName>
</protein>
<name>A0A0G0K7E3_9BACT</name>
<proteinExistence type="predicted"/>
<gene>
    <name evidence="1" type="ORF">US54_C0064G0014</name>
</gene>
<dbReference type="Proteomes" id="UP000034471">
    <property type="component" value="Unassembled WGS sequence"/>
</dbReference>
<evidence type="ECO:0000313" key="2">
    <source>
        <dbReference type="Proteomes" id="UP000034471"/>
    </source>
</evidence>
<accession>A0A0G0K7E3</accession>
<dbReference type="AlphaFoldDB" id="A0A0G0K7E3"/>
<evidence type="ECO:0000313" key="1">
    <source>
        <dbReference type="EMBL" id="KKQ36546.1"/>
    </source>
</evidence>
<dbReference type="EMBL" id="LBTJ01000064">
    <property type="protein sequence ID" value="KKQ36546.1"/>
    <property type="molecule type" value="Genomic_DNA"/>
</dbReference>